<proteinExistence type="inferred from homology"/>
<evidence type="ECO:0000256" key="4">
    <source>
        <dbReference type="ARBA" id="ARBA00023157"/>
    </source>
</evidence>
<dbReference type="GO" id="GO:0006508">
    <property type="term" value="P:proteolysis"/>
    <property type="evidence" value="ECO:0000318"/>
    <property type="project" value="GO_Central"/>
</dbReference>
<evidence type="ECO:0000259" key="6">
    <source>
        <dbReference type="PROSITE" id="PS50240"/>
    </source>
</evidence>
<dbReference type="OMA" id="NQLCDAE"/>
<name>A0A5F8H2G4_MONDO</name>
<evidence type="ECO:0000256" key="2">
    <source>
        <dbReference type="ARBA" id="ARBA00022729"/>
    </source>
</evidence>
<evidence type="ECO:0000256" key="1">
    <source>
        <dbReference type="ARBA" id="ARBA00022670"/>
    </source>
</evidence>
<evidence type="ECO:0000313" key="8">
    <source>
        <dbReference type="Proteomes" id="UP000002280"/>
    </source>
</evidence>
<dbReference type="Ensembl" id="ENSMODT00000079470.1">
    <property type="protein sequence ID" value="ENSMODP00000053988.1"/>
    <property type="gene ID" value="ENSMODG00000049394.1"/>
</dbReference>
<dbReference type="GeneTree" id="ENSGT00940000162207"/>
<comment type="similarity">
    <text evidence="5">Belongs to the peptidase S1 family. CLIP subfamily.</text>
</comment>
<dbReference type="InterPro" id="IPR051487">
    <property type="entry name" value="Ser/Thr_Proteases_Immune/Dev"/>
</dbReference>
<dbReference type="InterPro" id="IPR043504">
    <property type="entry name" value="Peptidase_S1_PA_chymotrypsin"/>
</dbReference>
<evidence type="ECO:0000256" key="5">
    <source>
        <dbReference type="ARBA" id="ARBA00024195"/>
    </source>
</evidence>
<dbReference type="SMART" id="SM00020">
    <property type="entry name" value="Tryp_SPc"/>
    <property type="match status" value="1"/>
</dbReference>
<protein>
    <recommendedName>
        <fullName evidence="6">Peptidase S1 domain-containing protein</fullName>
    </recommendedName>
</protein>
<dbReference type="AlphaFoldDB" id="A0A5F8H2G4"/>
<dbReference type="Bgee" id="ENSMODG00000049394">
    <property type="expression patterns" value="Expressed in heart and 18 other cell types or tissues"/>
</dbReference>
<dbReference type="FunFam" id="2.40.10.10:FF:000024">
    <property type="entry name" value="Serine protease 53"/>
    <property type="match status" value="1"/>
</dbReference>
<dbReference type="PROSITE" id="PS50240">
    <property type="entry name" value="TRYPSIN_DOM"/>
    <property type="match status" value="1"/>
</dbReference>
<dbReference type="InterPro" id="IPR001254">
    <property type="entry name" value="Trypsin_dom"/>
</dbReference>
<dbReference type="Proteomes" id="UP000002280">
    <property type="component" value="Chromosome 6"/>
</dbReference>
<dbReference type="STRING" id="13616.ENSMODP00000053988"/>
<dbReference type="InterPro" id="IPR009003">
    <property type="entry name" value="Peptidase_S1_PA"/>
</dbReference>
<dbReference type="Gene3D" id="2.40.10.10">
    <property type="entry name" value="Trypsin-like serine proteases"/>
    <property type="match status" value="2"/>
</dbReference>
<keyword evidence="4" id="KW-1015">Disulfide bond</keyword>
<dbReference type="InParanoid" id="A0A5F8H2G4"/>
<accession>A0A5F8H2G4</accession>
<dbReference type="PANTHER" id="PTHR24256">
    <property type="entry name" value="TRYPTASE-RELATED"/>
    <property type="match status" value="1"/>
</dbReference>
<sequence length="228" mass="25638">MQEDESNGKYWKYLCGGSLIHTQWILTAASCFSNFKQKPSSLRIQLREQHLYYEDKLLPVSKIVVHSNFTFENEGSDIALIQLKDPAKLSSHVQPVHLPDASQSFDGKECWVTGWGYLGGGESLPPPFSLRQVQVSVMDNQSCDQLYHKVSTIDESVRIVPEDMICAGKEDTGACEGDQGAPLVCKVEDSWLQVGVASWIEDCQRDPIRPGVYTSIPQYVDWIQKIIQ</sequence>
<evidence type="ECO:0000256" key="3">
    <source>
        <dbReference type="ARBA" id="ARBA00022801"/>
    </source>
</evidence>
<dbReference type="PRINTS" id="PR00722">
    <property type="entry name" value="CHYMOTRYPSIN"/>
</dbReference>
<dbReference type="CDD" id="cd00190">
    <property type="entry name" value="Tryp_SPc"/>
    <property type="match status" value="1"/>
</dbReference>
<keyword evidence="1" id="KW-0645">Protease</keyword>
<dbReference type="GO" id="GO:0004252">
    <property type="term" value="F:serine-type endopeptidase activity"/>
    <property type="evidence" value="ECO:0000318"/>
    <property type="project" value="GO_Central"/>
</dbReference>
<reference evidence="7 8" key="1">
    <citation type="journal article" date="2007" name="Nature">
        <title>Genome of the marsupial Monodelphis domestica reveals innovation in non-coding sequences.</title>
        <authorList>
            <person name="Mikkelsen T.S."/>
            <person name="Wakefield M.J."/>
            <person name="Aken B."/>
            <person name="Amemiya C.T."/>
            <person name="Chang J.L."/>
            <person name="Duke S."/>
            <person name="Garber M."/>
            <person name="Gentles A.J."/>
            <person name="Goodstadt L."/>
            <person name="Heger A."/>
            <person name="Jurka J."/>
            <person name="Kamal M."/>
            <person name="Mauceli E."/>
            <person name="Searle S.M."/>
            <person name="Sharpe T."/>
            <person name="Baker M.L."/>
            <person name="Batzer M.A."/>
            <person name="Benos P.V."/>
            <person name="Belov K."/>
            <person name="Clamp M."/>
            <person name="Cook A."/>
            <person name="Cuff J."/>
            <person name="Das R."/>
            <person name="Davidow L."/>
            <person name="Deakin J.E."/>
            <person name="Fazzari M.J."/>
            <person name="Glass J.L."/>
            <person name="Grabherr M."/>
            <person name="Greally J.M."/>
            <person name="Gu W."/>
            <person name="Hore T.A."/>
            <person name="Huttley G.A."/>
            <person name="Kleber M."/>
            <person name="Jirtle R.L."/>
            <person name="Koina E."/>
            <person name="Lee J.T."/>
            <person name="Mahony S."/>
            <person name="Marra M.A."/>
            <person name="Miller R.D."/>
            <person name="Nicholls R.D."/>
            <person name="Oda M."/>
            <person name="Papenfuss A.T."/>
            <person name="Parra Z.E."/>
            <person name="Pollock D.D."/>
            <person name="Ray D.A."/>
            <person name="Schein J.E."/>
            <person name="Speed T.P."/>
            <person name="Thompson K."/>
            <person name="VandeBerg J.L."/>
            <person name="Wade C.M."/>
            <person name="Walker J.A."/>
            <person name="Waters P.D."/>
            <person name="Webber C."/>
            <person name="Weidman J.R."/>
            <person name="Xie X."/>
            <person name="Zody M.C."/>
            <person name="Baldwin J."/>
            <person name="Abdouelleil A."/>
            <person name="Abdulkadir J."/>
            <person name="Abebe A."/>
            <person name="Abera B."/>
            <person name="Abreu J."/>
            <person name="Acer S.C."/>
            <person name="Aftuck L."/>
            <person name="Alexander A."/>
            <person name="An P."/>
            <person name="Anderson E."/>
            <person name="Anderson S."/>
            <person name="Arachi H."/>
            <person name="Azer M."/>
            <person name="Bachantsang P."/>
            <person name="Barry A."/>
            <person name="Bayul T."/>
            <person name="Berlin A."/>
            <person name="Bessette D."/>
            <person name="Bloom T."/>
            <person name="Bloom T."/>
            <person name="Boguslavskiy L."/>
            <person name="Bonnet C."/>
            <person name="Boukhgalter B."/>
            <person name="Bourzgui I."/>
            <person name="Brown A."/>
            <person name="Cahill P."/>
            <person name="Channer S."/>
            <person name="Cheshatsang Y."/>
            <person name="Chuda L."/>
            <person name="Citroen M."/>
            <person name="Collymore A."/>
            <person name="Cooke P."/>
            <person name="Costello M."/>
            <person name="D'Aco K."/>
            <person name="Daza R."/>
            <person name="De Haan G."/>
            <person name="DeGray S."/>
            <person name="DeMaso C."/>
            <person name="Dhargay N."/>
            <person name="Dooley K."/>
            <person name="Dooley E."/>
            <person name="Doricent M."/>
            <person name="Dorje P."/>
            <person name="Dorjee K."/>
            <person name="Dupes A."/>
            <person name="Elong R."/>
            <person name="Falk J."/>
            <person name="Farina A."/>
            <person name="Faro S."/>
            <person name="Ferguson D."/>
            <person name="Fisher S."/>
            <person name="Foley C.D."/>
            <person name="Franke A."/>
            <person name="Friedrich D."/>
            <person name="Gadbois L."/>
            <person name="Gearin G."/>
            <person name="Gearin C.R."/>
            <person name="Giannoukos G."/>
            <person name="Goode T."/>
            <person name="Graham J."/>
            <person name="Grandbois E."/>
            <person name="Grewal S."/>
            <person name="Gyaltsen K."/>
            <person name="Hafez N."/>
            <person name="Hagos B."/>
            <person name="Hall J."/>
            <person name="Henson C."/>
            <person name="Hollinger A."/>
            <person name="Honan T."/>
            <person name="Huard M.D."/>
            <person name="Hughes L."/>
            <person name="Hurhula B."/>
            <person name="Husby M.E."/>
            <person name="Kamat A."/>
            <person name="Kanga B."/>
            <person name="Kashin S."/>
            <person name="Khazanovich D."/>
            <person name="Kisner P."/>
            <person name="Lance K."/>
            <person name="Lara M."/>
            <person name="Lee W."/>
            <person name="Lennon N."/>
            <person name="Letendre F."/>
            <person name="LeVine R."/>
            <person name="Lipovsky A."/>
            <person name="Liu X."/>
            <person name="Liu J."/>
            <person name="Liu S."/>
            <person name="Lokyitsang T."/>
            <person name="Lokyitsang Y."/>
            <person name="Lubonja R."/>
            <person name="Lui A."/>
            <person name="MacDonald P."/>
            <person name="Magnisalis V."/>
            <person name="Maru K."/>
            <person name="Matthews C."/>
            <person name="McCusker W."/>
            <person name="McDonough S."/>
            <person name="Mehta T."/>
            <person name="Meldrim J."/>
            <person name="Meneus L."/>
            <person name="Mihai O."/>
            <person name="Mihalev A."/>
            <person name="Mihova T."/>
            <person name="Mittelman R."/>
            <person name="Mlenga V."/>
            <person name="Montmayeur A."/>
            <person name="Mulrain L."/>
            <person name="Navidi A."/>
            <person name="Naylor J."/>
            <person name="Negash T."/>
            <person name="Nguyen T."/>
            <person name="Nguyen N."/>
            <person name="Nicol R."/>
            <person name="Norbu C."/>
            <person name="Norbu N."/>
            <person name="Novod N."/>
            <person name="O'Neill B."/>
            <person name="Osman S."/>
            <person name="Markiewicz E."/>
            <person name="Oyono O.L."/>
            <person name="Patti C."/>
            <person name="Phunkhang P."/>
            <person name="Pierre F."/>
            <person name="Priest M."/>
            <person name="Raghuraman S."/>
            <person name="Rege F."/>
            <person name="Reyes R."/>
            <person name="Rise C."/>
            <person name="Rogov P."/>
            <person name="Ross K."/>
            <person name="Ryan E."/>
            <person name="Settipalli S."/>
            <person name="Shea T."/>
            <person name="Sherpa N."/>
            <person name="Shi L."/>
            <person name="Shih D."/>
            <person name="Sparrow T."/>
            <person name="Spaulding J."/>
            <person name="Stalker J."/>
            <person name="Stange-Thomann N."/>
            <person name="Stavropoulos S."/>
            <person name="Stone C."/>
            <person name="Strader C."/>
            <person name="Tesfaye S."/>
            <person name="Thomson T."/>
            <person name="Thoulutsang Y."/>
            <person name="Thoulutsang D."/>
            <person name="Topham K."/>
            <person name="Topping I."/>
            <person name="Tsamla T."/>
            <person name="Vassiliev H."/>
            <person name="Vo A."/>
            <person name="Wangchuk T."/>
            <person name="Wangdi T."/>
            <person name="Weiand M."/>
            <person name="Wilkinson J."/>
            <person name="Wilson A."/>
            <person name="Yadav S."/>
            <person name="Young G."/>
            <person name="Yu Q."/>
            <person name="Zembek L."/>
            <person name="Zhong D."/>
            <person name="Zimmer A."/>
            <person name="Zwirko Z."/>
            <person name="Jaffe D.B."/>
            <person name="Alvarez P."/>
            <person name="Brockman W."/>
            <person name="Butler J."/>
            <person name="Chin C."/>
            <person name="Gnerre S."/>
            <person name="MacCallum I."/>
            <person name="Graves J.A."/>
            <person name="Ponting C.P."/>
            <person name="Breen M."/>
            <person name="Samollow P.B."/>
            <person name="Lander E.S."/>
            <person name="Lindblad-Toh K."/>
        </authorList>
    </citation>
    <scope>NUCLEOTIDE SEQUENCE [LARGE SCALE GENOMIC DNA]</scope>
</reference>
<keyword evidence="8" id="KW-1185">Reference proteome</keyword>
<dbReference type="InterPro" id="IPR001314">
    <property type="entry name" value="Peptidase_S1A"/>
</dbReference>
<organism evidence="7 8">
    <name type="scientific">Monodelphis domestica</name>
    <name type="common">Gray short-tailed opossum</name>
    <dbReference type="NCBI Taxonomy" id="13616"/>
    <lineage>
        <taxon>Eukaryota</taxon>
        <taxon>Metazoa</taxon>
        <taxon>Chordata</taxon>
        <taxon>Craniata</taxon>
        <taxon>Vertebrata</taxon>
        <taxon>Euteleostomi</taxon>
        <taxon>Mammalia</taxon>
        <taxon>Metatheria</taxon>
        <taxon>Didelphimorphia</taxon>
        <taxon>Didelphidae</taxon>
        <taxon>Monodelphis</taxon>
    </lineage>
</organism>
<reference evidence="7" key="3">
    <citation type="submission" date="2025-09" db="UniProtKB">
        <authorList>
            <consortium name="Ensembl"/>
        </authorList>
    </citation>
    <scope>IDENTIFICATION</scope>
</reference>
<feature type="domain" description="Peptidase S1" evidence="6">
    <location>
        <begin position="1"/>
        <end position="228"/>
    </location>
</feature>
<keyword evidence="2" id="KW-0732">Signal</keyword>
<dbReference type="SUPFAM" id="SSF50494">
    <property type="entry name" value="Trypsin-like serine proteases"/>
    <property type="match status" value="1"/>
</dbReference>
<reference evidence="7" key="2">
    <citation type="submission" date="2025-08" db="UniProtKB">
        <authorList>
            <consortium name="Ensembl"/>
        </authorList>
    </citation>
    <scope>IDENTIFICATION</scope>
</reference>
<evidence type="ECO:0000313" key="7">
    <source>
        <dbReference type="Ensembl" id="ENSMODP00000053988.1"/>
    </source>
</evidence>
<dbReference type="GO" id="GO:0005615">
    <property type="term" value="C:extracellular space"/>
    <property type="evidence" value="ECO:0000318"/>
    <property type="project" value="GO_Central"/>
</dbReference>
<dbReference type="Pfam" id="PF00089">
    <property type="entry name" value="Trypsin"/>
    <property type="match status" value="1"/>
</dbReference>
<keyword evidence="3" id="KW-0378">Hydrolase</keyword>